<proteinExistence type="predicted"/>
<evidence type="ECO:0000256" key="1">
    <source>
        <dbReference type="SAM" id="Phobius"/>
    </source>
</evidence>
<keyword evidence="1" id="KW-0812">Transmembrane</keyword>
<evidence type="ECO:0000313" key="2">
    <source>
        <dbReference type="EMBL" id="MFC3286346.1"/>
    </source>
</evidence>
<gene>
    <name evidence="2" type="ORF">ACFOEV_22320</name>
</gene>
<evidence type="ECO:0000313" key="3">
    <source>
        <dbReference type="Proteomes" id="UP001595579"/>
    </source>
</evidence>
<protein>
    <submittedName>
        <fullName evidence="2">Uncharacterized protein</fullName>
    </submittedName>
</protein>
<dbReference type="RefSeq" id="WP_386777315.1">
    <property type="nucleotide sequence ID" value="NZ_JBHRUG010000050.1"/>
</dbReference>
<keyword evidence="1" id="KW-0472">Membrane</keyword>
<name>A0ABV7LVN1_9GAMM</name>
<keyword evidence="1" id="KW-1133">Transmembrane helix</keyword>
<dbReference type="EMBL" id="JBHRUG010000050">
    <property type="protein sequence ID" value="MFC3286346.1"/>
    <property type="molecule type" value="Genomic_DNA"/>
</dbReference>
<accession>A0ABV7LVN1</accession>
<organism evidence="2 3">
    <name type="scientific">Litchfieldella rifensis</name>
    <dbReference type="NCBI Taxonomy" id="762643"/>
    <lineage>
        <taxon>Bacteria</taxon>
        <taxon>Pseudomonadati</taxon>
        <taxon>Pseudomonadota</taxon>
        <taxon>Gammaproteobacteria</taxon>
        <taxon>Oceanospirillales</taxon>
        <taxon>Halomonadaceae</taxon>
        <taxon>Litchfieldella</taxon>
    </lineage>
</organism>
<dbReference type="Proteomes" id="UP001595579">
    <property type="component" value="Unassembled WGS sequence"/>
</dbReference>
<keyword evidence="3" id="KW-1185">Reference proteome</keyword>
<comment type="caution">
    <text evidence="2">The sequence shown here is derived from an EMBL/GenBank/DDBJ whole genome shotgun (WGS) entry which is preliminary data.</text>
</comment>
<feature type="transmembrane region" description="Helical" evidence="1">
    <location>
        <begin position="36"/>
        <end position="55"/>
    </location>
</feature>
<reference evidence="3" key="1">
    <citation type="journal article" date="2019" name="Int. J. Syst. Evol. Microbiol.">
        <title>The Global Catalogue of Microorganisms (GCM) 10K type strain sequencing project: providing services to taxonomists for standard genome sequencing and annotation.</title>
        <authorList>
            <consortium name="The Broad Institute Genomics Platform"/>
            <consortium name="The Broad Institute Genome Sequencing Center for Infectious Disease"/>
            <person name="Wu L."/>
            <person name="Ma J."/>
        </authorList>
    </citation>
    <scope>NUCLEOTIDE SEQUENCE [LARGE SCALE GENOMIC DNA]</scope>
    <source>
        <strain evidence="3">CECT 7698</strain>
    </source>
</reference>
<sequence length="168" mass="18454">MFQRQERRILEVTVWTVAAVLAPYTTFVISKYSDTVFIGALFLNILLFAAGMLCTRINNTLDVVLEDEGADHREVGDAMALETAQVGGLRVLRVAGSSPLRGQAMEKGIIRSINGGFPTSAEEANQLLVPGKNEIEWVARTGKPMTSTIFTKESDLQVQVEQITPRKT</sequence>
<feature type="transmembrane region" description="Helical" evidence="1">
    <location>
        <begin position="12"/>
        <end position="30"/>
    </location>
</feature>